<feature type="compositionally biased region" description="Polar residues" evidence="1">
    <location>
        <begin position="45"/>
        <end position="59"/>
    </location>
</feature>
<dbReference type="Proteomes" id="UP000595140">
    <property type="component" value="Unassembled WGS sequence"/>
</dbReference>
<evidence type="ECO:0000256" key="1">
    <source>
        <dbReference type="SAM" id="MobiDB-lite"/>
    </source>
</evidence>
<dbReference type="PANTHER" id="PTHR36032">
    <property type="entry name" value="PHOSPHOPANTOTHENATE--CYSTEINE LIGASE 2"/>
    <property type="match status" value="1"/>
</dbReference>
<keyword evidence="3" id="KW-1185">Reference proteome</keyword>
<dbReference type="PANTHER" id="PTHR36032:SF1">
    <property type="entry name" value="PHOSPHOPANTOTHENATE--CYSTEINE LIGASE 2"/>
    <property type="match status" value="1"/>
</dbReference>
<dbReference type="EMBL" id="OOIL02006707">
    <property type="protein sequence ID" value="VFR00661.1"/>
    <property type="molecule type" value="Genomic_DNA"/>
</dbReference>
<feature type="region of interest" description="Disordered" evidence="1">
    <location>
        <begin position="15"/>
        <end position="86"/>
    </location>
</feature>
<organism evidence="2 3">
    <name type="scientific">Cuscuta campestris</name>
    <dbReference type="NCBI Taxonomy" id="132261"/>
    <lineage>
        <taxon>Eukaryota</taxon>
        <taxon>Viridiplantae</taxon>
        <taxon>Streptophyta</taxon>
        <taxon>Embryophyta</taxon>
        <taxon>Tracheophyta</taxon>
        <taxon>Spermatophyta</taxon>
        <taxon>Magnoliopsida</taxon>
        <taxon>eudicotyledons</taxon>
        <taxon>Gunneridae</taxon>
        <taxon>Pentapetalae</taxon>
        <taxon>asterids</taxon>
        <taxon>lamiids</taxon>
        <taxon>Solanales</taxon>
        <taxon>Convolvulaceae</taxon>
        <taxon>Cuscuteae</taxon>
        <taxon>Cuscuta</taxon>
        <taxon>Cuscuta subgen. Grammica</taxon>
        <taxon>Cuscuta sect. Cleistogrammica</taxon>
    </lineage>
</organism>
<proteinExistence type="predicted"/>
<dbReference type="AlphaFoldDB" id="A0A484NHR0"/>
<protein>
    <submittedName>
        <fullName evidence="2">Uncharacterized protein</fullName>
    </submittedName>
</protein>
<evidence type="ECO:0000313" key="2">
    <source>
        <dbReference type="EMBL" id="VFR00661.1"/>
    </source>
</evidence>
<sequence length="175" mass="19291">MLEIPATDSSATANIASVKRYAPPNQRNRSLGRRKSGIDRLERANSYSSDGEKNQNSILRNMASLDHHGDAGGNGRTNEKHRPSGSTLNVISLNGCSNSEVVQLLNDRWVATMNMYNTLPEGSPERPVMYTRNAMPWRLPHQMSLGAGVGPSAGVQRDFLREMWQAIHSQDSSSK</sequence>
<accession>A0A484NHR0</accession>
<dbReference type="OrthoDB" id="1869053at2759"/>
<gene>
    <name evidence="2" type="ORF">CCAM_LOCUS42436</name>
</gene>
<name>A0A484NHR0_9ASTE</name>
<evidence type="ECO:0000313" key="3">
    <source>
        <dbReference type="Proteomes" id="UP000595140"/>
    </source>
</evidence>
<reference evidence="2 3" key="1">
    <citation type="submission" date="2018-04" db="EMBL/GenBank/DDBJ databases">
        <authorList>
            <person name="Vogel A."/>
        </authorList>
    </citation>
    <scope>NUCLEOTIDE SEQUENCE [LARGE SCALE GENOMIC DNA]</scope>
</reference>